<evidence type="ECO:0000256" key="4">
    <source>
        <dbReference type="ARBA" id="ARBA00022511"/>
    </source>
</evidence>
<comment type="subcellular location">
    <subcellularLocation>
        <location evidence="2 13">Host cell membrane</location>
        <topology evidence="2 13">Peripheral membrane protein</topology>
        <orientation evidence="2 13">Cytoplasmic side</orientation>
    </subcellularLocation>
    <subcellularLocation>
        <location evidence="13">Host cytoplasm</location>
    </subcellularLocation>
    <subcellularLocation>
        <location evidence="1 13">Virion</location>
    </subcellularLocation>
    <text evidence="13">In the cytoplasm, seems to colocalize with intermediate filament vimentin. A fraction is associated with the cytoplasmic side of cellular membranes, presumably via the interaction with Pr55Gag precursor.</text>
</comment>
<dbReference type="GO" id="GO:0044423">
    <property type="term" value="C:virion component"/>
    <property type="evidence" value="ECO:0007669"/>
    <property type="project" value="UniProtKB-KW"/>
</dbReference>
<keyword evidence="4" id="KW-1032">Host cell membrane</keyword>
<keyword evidence="8" id="KW-0832">Ubl conjugation</keyword>
<evidence type="ECO:0000256" key="8">
    <source>
        <dbReference type="ARBA" id="ARBA00022843"/>
    </source>
</evidence>
<evidence type="ECO:0000313" key="15">
    <source>
        <dbReference type="EMBL" id="AKC34196.1"/>
    </source>
</evidence>
<evidence type="ECO:0000256" key="14">
    <source>
        <dbReference type="SAM" id="MobiDB-lite"/>
    </source>
</evidence>
<keyword evidence="12" id="KW-1035">Host cytoplasm</keyword>
<evidence type="ECO:0000256" key="6">
    <source>
        <dbReference type="ARBA" id="ARBA00022581"/>
    </source>
</evidence>
<keyword evidence="6" id="KW-0945">Host-virus interaction</keyword>
<dbReference type="GO" id="GO:0030430">
    <property type="term" value="C:host cell cytoplasm"/>
    <property type="evidence" value="ECO:0007669"/>
    <property type="project" value="UniProtKB-SubCell"/>
</dbReference>
<evidence type="ECO:0000256" key="3">
    <source>
        <dbReference type="ARBA" id="ARBA00006372"/>
    </source>
</evidence>
<accession>A0A0E3TIB6</accession>
<keyword evidence="5" id="KW-0597">Phosphoprotein</keyword>
<keyword evidence="9" id="KW-0946">Virion</keyword>
<gene>
    <name evidence="15" type="primary">vif</name>
</gene>
<dbReference type="InterPro" id="IPR000475">
    <property type="entry name" value="Vif"/>
</dbReference>
<evidence type="ECO:0000256" key="11">
    <source>
        <dbReference type="ARBA" id="ARBA00023136"/>
    </source>
</evidence>
<comment type="similarity">
    <text evidence="3 13">Belongs to the primate lentivirus group Vif protein family.</text>
</comment>
<evidence type="ECO:0000256" key="7">
    <source>
        <dbReference type="ARBA" id="ARBA00022786"/>
    </source>
</evidence>
<keyword evidence="7" id="KW-0833">Ubl conjugation pathway</keyword>
<organismHost>
    <name type="scientific">Homo sapiens</name>
    <name type="common">Human</name>
    <dbReference type="NCBI Taxonomy" id="9606"/>
</organismHost>
<reference evidence="15" key="1">
    <citation type="submission" date="2014-11" db="EMBL/GenBank/DDBJ databases">
        <title>High level of APOBEC3F/3G editing in HIV-2 DNA vif and pol sequences from antiretroviral-naive patients.</title>
        <authorList>
            <person name="Bertine M."/>
            <person name="Charpentier C."/>
            <person name="Visseaux B."/>
            <person name="Storto A."/>
            <person name="Collin G."/>
            <person name="Larrouy L."/>
            <person name="Damond F."/>
            <person name="Matheron S."/>
            <person name="Brun-Vezinet F."/>
            <person name="Descamps D."/>
        </authorList>
    </citation>
    <scope>NUCLEOTIDE SEQUENCE</scope>
    <source>
        <strain evidence="15">013039_CNB_vif</strain>
    </source>
</reference>
<sequence length="216" mass="25165">MEEEKRWIVVPMWRIPDRLEKWHSLIKYLKYRTKELQQVSYVPHHKVGWAWWTCSRVIFPLKRGAYLEIQGYWNLTPERGFLSSYAVRMTWYKKRFYTDVTPDVADQLLHGSYFSCFSAGEVRRAIRGEKVLSYCNYPSGHKGQVPSLQFLALRAVQRGKDGSQGESATRKQRRRDSRRDIRVARKNSSRNQQGSSQAPAQGTHFPGLAEVLGILA</sequence>
<evidence type="ECO:0000256" key="13">
    <source>
        <dbReference type="RuleBase" id="RU003341"/>
    </source>
</evidence>
<proteinExistence type="inferred from homology"/>
<evidence type="ECO:0000256" key="10">
    <source>
        <dbReference type="ARBA" id="ARBA00022870"/>
    </source>
</evidence>
<organism evidence="15">
    <name type="scientific">Human immunodeficiency virus 2</name>
    <dbReference type="NCBI Taxonomy" id="11709"/>
    <lineage>
        <taxon>Viruses</taxon>
        <taxon>Riboviria</taxon>
        <taxon>Pararnavirae</taxon>
        <taxon>Artverviricota</taxon>
        <taxon>Revtraviricetes</taxon>
        <taxon>Ortervirales</taxon>
        <taxon>Retroviridae</taxon>
        <taxon>Orthoretrovirinae</taxon>
        <taxon>Lentivirus</taxon>
        <taxon>Lentivirus humimdef2</taxon>
    </lineage>
</organism>
<evidence type="ECO:0000256" key="9">
    <source>
        <dbReference type="ARBA" id="ARBA00022844"/>
    </source>
</evidence>
<dbReference type="PRINTS" id="PR00349">
    <property type="entry name" value="VIRIONINFFCT"/>
</dbReference>
<keyword evidence="10" id="KW-1043">Host membrane</keyword>
<dbReference type="GO" id="GO:0019058">
    <property type="term" value="P:viral life cycle"/>
    <property type="evidence" value="ECO:0007669"/>
    <property type="project" value="InterPro"/>
</dbReference>
<feature type="region of interest" description="Disordered" evidence="14">
    <location>
        <begin position="159"/>
        <end position="203"/>
    </location>
</feature>
<keyword evidence="11" id="KW-0472">Membrane</keyword>
<evidence type="ECO:0000256" key="2">
    <source>
        <dbReference type="ARBA" id="ARBA00004501"/>
    </source>
</evidence>
<name>A0A0E3TIB6_9HIV2</name>
<evidence type="ECO:0000256" key="1">
    <source>
        <dbReference type="ARBA" id="ARBA00004328"/>
    </source>
</evidence>
<feature type="compositionally biased region" description="Polar residues" evidence="14">
    <location>
        <begin position="189"/>
        <end position="200"/>
    </location>
</feature>
<dbReference type="Pfam" id="PF00559">
    <property type="entry name" value="Vif"/>
    <property type="match status" value="1"/>
</dbReference>
<dbReference type="GO" id="GO:0020002">
    <property type="term" value="C:host cell plasma membrane"/>
    <property type="evidence" value="ECO:0007669"/>
    <property type="project" value="UniProtKB-SubCell"/>
</dbReference>
<evidence type="ECO:0000256" key="5">
    <source>
        <dbReference type="ARBA" id="ARBA00022553"/>
    </source>
</evidence>
<dbReference type="EMBL" id="KP226376">
    <property type="protein sequence ID" value="AKC34196.1"/>
    <property type="molecule type" value="Genomic_DNA"/>
</dbReference>
<evidence type="ECO:0000256" key="12">
    <source>
        <dbReference type="ARBA" id="ARBA00023200"/>
    </source>
</evidence>
<protein>
    <recommendedName>
        <fullName evidence="13">Virion infectivity factor</fullName>
    </recommendedName>
</protein>